<keyword evidence="2" id="KW-0808">Transferase</keyword>
<dbReference type="GO" id="GO:0005634">
    <property type="term" value="C:nucleus"/>
    <property type="evidence" value="ECO:0007669"/>
    <property type="project" value="TreeGrafter"/>
</dbReference>
<keyword evidence="8" id="KW-1185">Reference proteome</keyword>
<organism evidence="7 8">
    <name type="scientific">Plasmopara halstedii</name>
    <name type="common">Downy mildew of sunflower</name>
    <dbReference type="NCBI Taxonomy" id="4781"/>
    <lineage>
        <taxon>Eukaryota</taxon>
        <taxon>Sar</taxon>
        <taxon>Stramenopiles</taxon>
        <taxon>Oomycota</taxon>
        <taxon>Peronosporomycetes</taxon>
        <taxon>Peronosporales</taxon>
        <taxon>Peronosporaceae</taxon>
        <taxon>Plasmopara</taxon>
    </lineage>
</organism>
<dbReference type="PANTHER" id="PTHR24345">
    <property type="entry name" value="SERINE/THREONINE-PROTEIN KINASE PLK"/>
    <property type="match status" value="1"/>
</dbReference>
<dbReference type="SUPFAM" id="SSF56112">
    <property type="entry name" value="Protein kinase-like (PK-like)"/>
    <property type="match status" value="1"/>
</dbReference>
<evidence type="ECO:0000313" key="8">
    <source>
        <dbReference type="Proteomes" id="UP000054928"/>
    </source>
</evidence>
<sequence length="356" mass="39377">MALDTKGPFRLLSHVQSSLHGLQCVDLVECAASGRLYIDKNTLLTSCTPEGRIACAAALHELDLHFSVINAHNVVKMEFHLLQGERLHLYHEYCNRGDLLEIIQQEIRLQVAGVTPQASFVTTSTDSGRRFIFFSILQGVNALHSAGVAHMDLSLENVFVTDSGVVKVGDLGHALRFRSDKPNVRISQVAKEAYAAPELLSHNEIDDARCADAWSLGVILWTLCTKQALLHRASLESDRVFCQMVEHGTTTTLQETDLLSNIPASCIDLLVGLLDVNSRTRISVAAALQHPWVRQETATPKQHPRRMSIGHVMKKKSEALIKINQHLAEKALLARPNSAEIALDLTRITLRSRNLA</sequence>
<keyword evidence="5" id="KW-0067">ATP-binding</keyword>
<name>A0A0P1B4C1_PLAHL</name>
<keyword evidence="3" id="KW-0547">Nucleotide-binding</keyword>
<proteinExistence type="predicted"/>
<accession>A0A0P1B4C1</accession>
<evidence type="ECO:0000256" key="1">
    <source>
        <dbReference type="ARBA" id="ARBA00022527"/>
    </source>
</evidence>
<dbReference type="GO" id="GO:0005524">
    <property type="term" value="F:ATP binding"/>
    <property type="evidence" value="ECO:0007669"/>
    <property type="project" value="UniProtKB-KW"/>
</dbReference>
<evidence type="ECO:0000256" key="2">
    <source>
        <dbReference type="ARBA" id="ARBA00022679"/>
    </source>
</evidence>
<dbReference type="Proteomes" id="UP000054928">
    <property type="component" value="Unassembled WGS sequence"/>
</dbReference>
<dbReference type="GO" id="GO:0004674">
    <property type="term" value="F:protein serine/threonine kinase activity"/>
    <property type="evidence" value="ECO:0007669"/>
    <property type="project" value="UniProtKB-KW"/>
</dbReference>
<dbReference type="Gene3D" id="1.10.510.10">
    <property type="entry name" value="Transferase(Phosphotransferase) domain 1"/>
    <property type="match status" value="1"/>
</dbReference>
<dbReference type="AlphaFoldDB" id="A0A0P1B4C1"/>
<dbReference type="EMBL" id="CCYD01003042">
    <property type="protein sequence ID" value="CEG48958.1"/>
    <property type="molecule type" value="Genomic_DNA"/>
</dbReference>
<dbReference type="PROSITE" id="PS50011">
    <property type="entry name" value="PROTEIN_KINASE_DOM"/>
    <property type="match status" value="1"/>
</dbReference>
<dbReference type="RefSeq" id="XP_024585327.1">
    <property type="nucleotide sequence ID" value="XM_024720093.1"/>
</dbReference>
<feature type="domain" description="Protein kinase" evidence="6">
    <location>
        <begin position="1"/>
        <end position="293"/>
    </location>
</feature>
<protein>
    <submittedName>
        <fullName evidence="7">Serine threonine protein kinase</fullName>
    </submittedName>
</protein>
<evidence type="ECO:0000313" key="7">
    <source>
        <dbReference type="EMBL" id="CEG48958.1"/>
    </source>
</evidence>
<dbReference type="Pfam" id="PF00069">
    <property type="entry name" value="Pkinase"/>
    <property type="match status" value="1"/>
</dbReference>
<dbReference type="InterPro" id="IPR011009">
    <property type="entry name" value="Kinase-like_dom_sf"/>
</dbReference>
<dbReference type="PANTHER" id="PTHR24345:SF91">
    <property type="entry name" value="SERINE_THREONINE-PROTEIN KINASE PLK4"/>
    <property type="match status" value="1"/>
</dbReference>
<evidence type="ECO:0000256" key="4">
    <source>
        <dbReference type="ARBA" id="ARBA00022777"/>
    </source>
</evidence>
<reference evidence="8" key="1">
    <citation type="submission" date="2014-09" db="EMBL/GenBank/DDBJ databases">
        <authorList>
            <person name="Sharma Rahul"/>
            <person name="Thines Marco"/>
        </authorList>
    </citation>
    <scope>NUCLEOTIDE SEQUENCE [LARGE SCALE GENOMIC DNA]</scope>
</reference>
<evidence type="ECO:0000256" key="3">
    <source>
        <dbReference type="ARBA" id="ARBA00022741"/>
    </source>
</evidence>
<evidence type="ECO:0000256" key="5">
    <source>
        <dbReference type="ARBA" id="ARBA00022840"/>
    </source>
</evidence>
<dbReference type="OMA" id="HQRPTEK"/>
<keyword evidence="1" id="KW-0723">Serine/threonine-protein kinase</keyword>
<evidence type="ECO:0000259" key="6">
    <source>
        <dbReference type="PROSITE" id="PS50011"/>
    </source>
</evidence>
<dbReference type="InterPro" id="IPR000719">
    <property type="entry name" value="Prot_kinase_dom"/>
</dbReference>
<dbReference type="OrthoDB" id="4062651at2759"/>
<dbReference type="GeneID" id="36401803"/>
<keyword evidence="4 7" id="KW-0418">Kinase</keyword>